<dbReference type="Proteomes" id="UP000501421">
    <property type="component" value="Chromosome"/>
</dbReference>
<proteinExistence type="predicted"/>
<evidence type="ECO:0000313" key="3">
    <source>
        <dbReference type="Proteomes" id="UP000501421"/>
    </source>
</evidence>
<protein>
    <submittedName>
        <fullName evidence="2">Uncharacterized protein</fullName>
    </submittedName>
</protein>
<feature type="signal peptide" evidence="1">
    <location>
        <begin position="1"/>
        <end position="22"/>
    </location>
</feature>
<sequence>MIKRVAALIGVFSVVFATVAFAASDSYNGYFTTSVMTIGSLDVSDGSISVTHSQEYTLGRTVSIDAYRKGWLGYSKEKTVGKVSSDVTSKSLSTSGFPDGNYKLKFVEISGNCIGCREIHVWGSWKN</sequence>
<accession>A0A679FPP8</accession>
<reference evidence="3" key="1">
    <citation type="journal article" date="2020" name="Microbiol. Resour. Announc.">
        <title>Complete Genome Sequence of Geobacillus sp. Strain E55-1, Isolated from Mine Geyser in Japan.</title>
        <authorList>
            <person name="Miyazaki K."/>
            <person name="Hase E."/>
            <person name="Tokito N."/>
        </authorList>
    </citation>
    <scope>NUCLEOTIDE SEQUENCE [LARGE SCALE GENOMIC DNA]</scope>
    <source>
        <strain evidence="3">E55-1</strain>
    </source>
</reference>
<keyword evidence="3" id="KW-1185">Reference proteome</keyword>
<evidence type="ECO:0000313" key="2">
    <source>
        <dbReference type="EMBL" id="BBW98468.1"/>
    </source>
</evidence>
<keyword evidence="1" id="KW-0732">Signal</keyword>
<gene>
    <name evidence="2" type="ORF">GsuE55_33010</name>
</gene>
<dbReference type="EMBL" id="AP022557">
    <property type="protein sequence ID" value="BBW98468.1"/>
    <property type="molecule type" value="Genomic_DNA"/>
</dbReference>
<name>A0A679FPP8_9BACL</name>
<evidence type="ECO:0000256" key="1">
    <source>
        <dbReference type="SAM" id="SignalP"/>
    </source>
</evidence>
<organism evidence="2 3">
    <name type="scientific">Geobacillus subterraneus</name>
    <dbReference type="NCBI Taxonomy" id="129338"/>
    <lineage>
        <taxon>Bacteria</taxon>
        <taxon>Bacillati</taxon>
        <taxon>Bacillota</taxon>
        <taxon>Bacilli</taxon>
        <taxon>Bacillales</taxon>
        <taxon>Anoxybacillaceae</taxon>
        <taxon>Geobacillus</taxon>
    </lineage>
</organism>
<dbReference type="RefSeq" id="WP_061912642.1">
    <property type="nucleotide sequence ID" value="NZ_AP022557.1"/>
</dbReference>
<feature type="chain" id="PRO_5025387306" evidence="1">
    <location>
        <begin position="23"/>
        <end position="127"/>
    </location>
</feature>
<dbReference type="AlphaFoldDB" id="A0A679FPP8"/>